<protein>
    <submittedName>
        <fullName evidence="3">Putative calcium/proton exchanger</fullName>
    </submittedName>
</protein>
<organism evidence="3 4">
    <name type="scientific">Colletotrichum sublineola</name>
    <name type="common">Sorghum anthracnose fungus</name>
    <dbReference type="NCBI Taxonomy" id="1173701"/>
    <lineage>
        <taxon>Eukaryota</taxon>
        <taxon>Fungi</taxon>
        <taxon>Dikarya</taxon>
        <taxon>Ascomycota</taxon>
        <taxon>Pezizomycotina</taxon>
        <taxon>Sordariomycetes</taxon>
        <taxon>Hypocreomycetidae</taxon>
        <taxon>Glomerellales</taxon>
        <taxon>Glomerellaceae</taxon>
        <taxon>Colletotrichum</taxon>
        <taxon>Colletotrichum graminicola species complex</taxon>
    </lineage>
</organism>
<evidence type="ECO:0000313" key="4">
    <source>
        <dbReference type="Proteomes" id="UP000027238"/>
    </source>
</evidence>
<dbReference type="AlphaFoldDB" id="A0A066XNL1"/>
<feature type="transmembrane region" description="Helical" evidence="2">
    <location>
        <begin position="133"/>
        <end position="154"/>
    </location>
</feature>
<dbReference type="PANTHER" id="PTHR31503:SF22">
    <property type="entry name" value="VACUOLAR CALCIUM ION TRANSPORTER"/>
    <property type="match status" value="1"/>
</dbReference>
<dbReference type="PANTHER" id="PTHR31503">
    <property type="entry name" value="VACUOLAR CALCIUM ION TRANSPORTER"/>
    <property type="match status" value="1"/>
</dbReference>
<reference evidence="4" key="1">
    <citation type="journal article" date="2014" name="Genome Announc.">
        <title>Draft genome sequence of Colletotrichum sublineola, a destructive pathogen of cultivated sorghum.</title>
        <authorList>
            <person name="Baroncelli R."/>
            <person name="Sanz-Martin J.M."/>
            <person name="Rech G.E."/>
            <person name="Sukno S.A."/>
            <person name="Thon M.R."/>
        </authorList>
    </citation>
    <scope>NUCLEOTIDE SEQUENCE [LARGE SCALE GENOMIC DNA]</scope>
    <source>
        <strain evidence="4">TX430BB</strain>
    </source>
</reference>
<keyword evidence="4" id="KW-1185">Reference proteome</keyword>
<dbReference type="GO" id="GO:0006874">
    <property type="term" value="P:intracellular calcium ion homeostasis"/>
    <property type="evidence" value="ECO:0007669"/>
    <property type="project" value="TreeGrafter"/>
</dbReference>
<keyword evidence="2" id="KW-0812">Transmembrane</keyword>
<dbReference type="InterPro" id="IPR004713">
    <property type="entry name" value="CaH_exchang"/>
</dbReference>
<accession>A0A066XNL1</accession>
<proteinExistence type="predicted"/>
<feature type="transmembrane region" description="Helical" evidence="2">
    <location>
        <begin position="100"/>
        <end position="121"/>
    </location>
</feature>
<dbReference type="OrthoDB" id="1699231at2759"/>
<gene>
    <name evidence="3" type="ORF">CSUB01_12605</name>
</gene>
<keyword evidence="1" id="KW-0406">Ion transport</keyword>
<keyword evidence="1" id="KW-0813">Transport</keyword>
<comment type="caution">
    <text evidence="3">The sequence shown here is derived from an EMBL/GenBank/DDBJ whole genome shotgun (WGS) entry which is preliminary data.</text>
</comment>
<dbReference type="HOGENOM" id="CLU_1503351_0_0_1"/>
<name>A0A066XNL1_COLSU</name>
<dbReference type="EMBL" id="JMSE01000334">
    <property type="protein sequence ID" value="KDN70517.1"/>
    <property type="molecule type" value="Genomic_DNA"/>
</dbReference>
<keyword evidence="2" id="KW-0472">Membrane</keyword>
<sequence>MSYDHGNVNENSLLLVNGNHETHVANSDSGNKTLKFLFNSTHTPGTDSPNIASLTDYVNFLLVMVPLGMCFFFSGIVNIRDRVTSQGIEQSFASTTTQTTCSLITLSSASLVIPTTLYSVLNKADSVKKEHSILVLSRSTAIILLLLYVLYLCFQLRTHPNLFNTENQRRNEEEANKPV</sequence>
<feature type="transmembrane region" description="Helical" evidence="2">
    <location>
        <begin position="57"/>
        <end position="79"/>
    </location>
</feature>
<dbReference type="Proteomes" id="UP000027238">
    <property type="component" value="Unassembled WGS sequence"/>
</dbReference>
<dbReference type="GO" id="GO:0000329">
    <property type="term" value="C:fungal-type vacuole membrane"/>
    <property type="evidence" value="ECO:0007669"/>
    <property type="project" value="TreeGrafter"/>
</dbReference>
<keyword evidence="2" id="KW-1133">Transmembrane helix</keyword>
<evidence type="ECO:0000256" key="2">
    <source>
        <dbReference type="SAM" id="Phobius"/>
    </source>
</evidence>
<dbReference type="GO" id="GO:0015369">
    <property type="term" value="F:calcium:proton antiporter activity"/>
    <property type="evidence" value="ECO:0007669"/>
    <property type="project" value="TreeGrafter"/>
</dbReference>
<dbReference type="eggNOG" id="KOG1397">
    <property type="taxonomic scope" value="Eukaryota"/>
</dbReference>
<evidence type="ECO:0000313" key="3">
    <source>
        <dbReference type="EMBL" id="KDN70517.1"/>
    </source>
</evidence>
<evidence type="ECO:0000256" key="1">
    <source>
        <dbReference type="ARBA" id="ARBA00023065"/>
    </source>
</evidence>